<keyword evidence="2" id="KW-0547">Nucleotide-binding</keyword>
<keyword evidence="6" id="KW-1133">Transmembrane helix</keyword>
<feature type="compositionally biased region" description="Low complexity" evidence="5">
    <location>
        <begin position="325"/>
        <end position="345"/>
    </location>
</feature>
<feature type="compositionally biased region" description="Pro residues" evidence="5">
    <location>
        <begin position="268"/>
        <end position="278"/>
    </location>
</feature>
<keyword evidence="3 8" id="KW-0418">Kinase</keyword>
<dbReference type="InterPro" id="IPR036322">
    <property type="entry name" value="WD40_repeat_dom_sf"/>
</dbReference>
<keyword evidence="9" id="KW-1185">Reference proteome</keyword>
<accession>A0ABX1AZD9</accession>
<evidence type="ECO:0000256" key="2">
    <source>
        <dbReference type="ARBA" id="ARBA00022741"/>
    </source>
</evidence>
<dbReference type="CDD" id="cd14014">
    <property type="entry name" value="STKc_PknB_like"/>
    <property type="match status" value="1"/>
</dbReference>
<reference evidence="8 9" key="1">
    <citation type="submission" date="2020-03" db="EMBL/GenBank/DDBJ databases">
        <title>WGS of actinomycetes isolated from Thailand.</title>
        <authorList>
            <person name="Thawai C."/>
        </authorList>
    </citation>
    <scope>NUCLEOTIDE SEQUENCE [LARGE SCALE GENOMIC DNA]</scope>
    <source>
        <strain evidence="8 9">FMUSA5-5</strain>
    </source>
</reference>
<comment type="caution">
    <text evidence="8">The sequence shown here is derived from an EMBL/GenBank/DDBJ whole genome shotgun (WGS) entry which is preliminary data.</text>
</comment>
<dbReference type="RefSeq" id="WP_168008848.1">
    <property type="nucleotide sequence ID" value="NZ_JAATEP010000005.1"/>
</dbReference>
<feature type="compositionally biased region" description="Low complexity" evidence="5">
    <location>
        <begin position="279"/>
        <end position="301"/>
    </location>
</feature>
<dbReference type="Pfam" id="PF00069">
    <property type="entry name" value="Pkinase"/>
    <property type="match status" value="1"/>
</dbReference>
<organism evidence="8 9">
    <name type="scientific">Nonomuraea composti</name>
    <dbReference type="NCBI Taxonomy" id="2720023"/>
    <lineage>
        <taxon>Bacteria</taxon>
        <taxon>Bacillati</taxon>
        <taxon>Actinomycetota</taxon>
        <taxon>Actinomycetes</taxon>
        <taxon>Streptosporangiales</taxon>
        <taxon>Streptosporangiaceae</taxon>
        <taxon>Nonomuraea</taxon>
    </lineage>
</organism>
<dbReference type="InterPro" id="IPR008271">
    <property type="entry name" value="Ser/Thr_kinase_AS"/>
</dbReference>
<dbReference type="InterPro" id="IPR011009">
    <property type="entry name" value="Kinase-like_dom_sf"/>
</dbReference>
<name>A0ABX1AZD9_9ACTN</name>
<dbReference type="InterPro" id="IPR015943">
    <property type="entry name" value="WD40/YVTN_repeat-like_dom_sf"/>
</dbReference>
<protein>
    <submittedName>
        <fullName evidence="8">Protein kinase</fullName>
    </submittedName>
</protein>
<keyword evidence="4" id="KW-0067">ATP-binding</keyword>
<dbReference type="PANTHER" id="PTHR43289">
    <property type="entry name" value="MITOGEN-ACTIVATED PROTEIN KINASE KINASE KINASE 20-RELATED"/>
    <property type="match status" value="1"/>
</dbReference>
<dbReference type="InterPro" id="IPR000719">
    <property type="entry name" value="Prot_kinase_dom"/>
</dbReference>
<dbReference type="PROSITE" id="PS50011">
    <property type="entry name" value="PROTEIN_KINASE_DOM"/>
    <property type="match status" value="1"/>
</dbReference>
<evidence type="ECO:0000313" key="9">
    <source>
        <dbReference type="Proteomes" id="UP000696294"/>
    </source>
</evidence>
<feature type="transmembrane region" description="Helical" evidence="6">
    <location>
        <begin position="394"/>
        <end position="413"/>
    </location>
</feature>
<evidence type="ECO:0000256" key="4">
    <source>
        <dbReference type="ARBA" id="ARBA00022840"/>
    </source>
</evidence>
<dbReference type="Gene3D" id="2.130.10.10">
    <property type="entry name" value="YVTN repeat-like/Quinoprotein amine dehydrogenase"/>
    <property type="match status" value="1"/>
</dbReference>
<feature type="region of interest" description="Disordered" evidence="5">
    <location>
        <begin position="266"/>
        <end position="392"/>
    </location>
</feature>
<feature type="domain" description="Protein kinase" evidence="7">
    <location>
        <begin position="15"/>
        <end position="262"/>
    </location>
</feature>
<evidence type="ECO:0000256" key="6">
    <source>
        <dbReference type="SAM" id="Phobius"/>
    </source>
</evidence>
<keyword evidence="6" id="KW-0472">Membrane</keyword>
<gene>
    <name evidence="8" type="ORF">HCN51_09565</name>
</gene>
<evidence type="ECO:0000259" key="7">
    <source>
        <dbReference type="PROSITE" id="PS50011"/>
    </source>
</evidence>
<evidence type="ECO:0000256" key="5">
    <source>
        <dbReference type="SAM" id="MobiDB-lite"/>
    </source>
</evidence>
<keyword evidence="6" id="KW-0812">Transmembrane</keyword>
<dbReference type="GO" id="GO:0016301">
    <property type="term" value="F:kinase activity"/>
    <property type="evidence" value="ECO:0007669"/>
    <property type="project" value="UniProtKB-KW"/>
</dbReference>
<sequence>MRPLHSGEPRHVAGYRLLGRLGDGGQGSVYLGQDTDGTHVAVKMLHARLLGDARAERRFLQESAIAAGVAGFCTAKVLDSGLVEGRPYIVSEYIEGPSLHDQVTGAGPLAGGDLERLAVGTITALTAIHGAGIVHRDFKPSNILMGPDGPRVIDFGIAKAMDAATTGSLVVGTPGFMAPEQIAGDSVTAATDVFSWASTMGFAATGEPLFGRDSIPAVMHRILHADPDLGAVAEPLRAVLETCLSKDPLLRPSADDVLMRLVRRVAATPPPPGPPRPTPAGADAHRGAASRASGVSGVSARHTGNAEHRPRHGAPAGPGTGTGVGTPAVPVTGAGWHMAAGQPSGPSGGRPGEHLGGQPDGVPSGPLGEPGGAGGRRPRAARGDSARRSRSGRAAVVGVGALLAVGLVAGMVWRGVWTPGIGAGPRVSAGAAPVFGVAIGPEFGPGAGAGVGAVAVGHHKGTPVVALADRGDGSISVWDARTGKRVAKLATPVQTPVLSMGLATVGGSQTVVWTDKGGRLRRWRIGDAKQGPWQMGCDAGGGVLGLGTWRGHAVAVTGCPDGQVRTTDLVTHELVGARQNVSAPVSAVAWNERAGRPLIGTDGGVLGAGPGVMAKGRVRALTTFGNDLAAVTVGGSTGLYDLTIGKLVRSLSTGGAAVGGTAAGGRRMIAAGGAGVQVWNADQGDRLGVLLGAGTEVTSLAVGDGLLVAERSGRLQAWSLTGNA</sequence>
<dbReference type="SUPFAM" id="SSF56112">
    <property type="entry name" value="Protein kinase-like (PK-like)"/>
    <property type="match status" value="1"/>
</dbReference>
<dbReference type="Proteomes" id="UP000696294">
    <property type="component" value="Unassembled WGS sequence"/>
</dbReference>
<evidence type="ECO:0000256" key="1">
    <source>
        <dbReference type="ARBA" id="ARBA00022679"/>
    </source>
</evidence>
<dbReference type="EMBL" id="JAATEP010000005">
    <property type="protein sequence ID" value="NJP89690.1"/>
    <property type="molecule type" value="Genomic_DNA"/>
</dbReference>
<dbReference type="Gene3D" id="1.10.510.10">
    <property type="entry name" value="Transferase(Phosphotransferase) domain 1"/>
    <property type="match status" value="1"/>
</dbReference>
<dbReference type="PROSITE" id="PS00108">
    <property type="entry name" value="PROTEIN_KINASE_ST"/>
    <property type="match status" value="1"/>
</dbReference>
<dbReference type="PANTHER" id="PTHR43289:SF34">
    <property type="entry name" value="SERINE_THREONINE-PROTEIN KINASE YBDM-RELATED"/>
    <property type="match status" value="1"/>
</dbReference>
<dbReference type="SUPFAM" id="SSF50978">
    <property type="entry name" value="WD40 repeat-like"/>
    <property type="match status" value="1"/>
</dbReference>
<feature type="compositionally biased region" description="Gly residues" evidence="5">
    <location>
        <begin position="346"/>
        <end position="359"/>
    </location>
</feature>
<keyword evidence="1" id="KW-0808">Transferase</keyword>
<evidence type="ECO:0000313" key="8">
    <source>
        <dbReference type="EMBL" id="NJP89690.1"/>
    </source>
</evidence>
<evidence type="ECO:0000256" key="3">
    <source>
        <dbReference type="ARBA" id="ARBA00022777"/>
    </source>
</evidence>
<dbReference type="Gene3D" id="3.30.200.20">
    <property type="entry name" value="Phosphorylase Kinase, domain 1"/>
    <property type="match status" value="1"/>
</dbReference>
<proteinExistence type="predicted"/>